<evidence type="ECO:0000256" key="4">
    <source>
        <dbReference type="ARBA" id="ARBA00022692"/>
    </source>
</evidence>
<evidence type="ECO:0000256" key="1">
    <source>
        <dbReference type="ARBA" id="ARBA00004651"/>
    </source>
</evidence>
<feature type="transmembrane region" description="Helical" evidence="7">
    <location>
        <begin position="177"/>
        <end position="197"/>
    </location>
</feature>
<dbReference type="AlphaFoldDB" id="A0AAW4WWY6"/>
<feature type="transmembrane region" description="Helical" evidence="7">
    <location>
        <begin position="99"/>
        <end position="122"/>
    </location>
</feature>
<dbReference type="EMBL" id="JAJFAT010000003">
    <property type="protein sequence ID" value="MCC3144258.1"/>
    <property type="molecule type" value="Genomic_DNA"/>
</dbReference>
<comment type="caution">
    <text evidence="9">The sequence shown here is derived from an EMBL/GenBank/DDBJ whole genome shotgun (WGS) entry which is preliminary data.</text>
</comment>
<organism evidence="9 10">
    <name type="scientific">Halanaerobium polyolivorans</name>
    <dbReference type="NCBI Taxonomy" id="2886943"/>
    <lineage>
        <taxon>Bacteria</taxon>
        <taxon>Bacillati</taxon>
        <taxon>Bacillota</taxon>
        <taxon>Clostridia</taxon>
        <taxon>Halanaerobiales</taxon>
        <taxon>Halanaerobiaceae</taxon>
        <taxon>Halanaerobium</taxon>
    </lineage>
</organism>
<dbReference type="Gene3D" id="1.10.3720.10">
    <property type="entry name" value="MetI-like"/>
    <property type="match status" value="1"/>
</dbReference>
<dbReference type="GO" id="GO:0005886">
    <property type="term" value="C:plasma membrane"/>
    <property type="evidence" value="ECO:0007669"/>
    <property type="project" value="UniProtKB-SubCell"/>
</dbReference>
<dbReference type="GO" id="GO:0055085">
    <property type="term" value="P:transmembrane transport"/>
    <property type="evidence" value="ECO:0007669"/>
    <property type="project" value="InterPro"/>
</dbReference>
<dbReference type="PANTHER" id="PTHR43163">
    <property type="entry name" value="DIPEPTIDE TRANSPORT SYSTEM PERMEASE PROTEIN DPPB-RELATED"/>
    <property type="match status" value="1"/>
</dbReference>
<keyword evidence="6 7" id="KW-0472">Membrane</keyword>
<dbReference type="Proteomes" id="UP001199296">
    <property type="component" value="Unassembled WGS sequence"/>
</dbReference>
<keyword evidence="4 7" id="KW-0812">Transmembrane</keyword>
<feature type="transmembrane region" description="Helical" evidence="7">
    <location>
        <begin position="9"/>
        <end position="30"/>
    </location>
</feature>
<keyword evidence="5 7" id="KW-1133">Transmembrane helix</keyword>
<protein>
    <submittedName>
        <fullName evidence="9">ABC transporter permease</fullName>
    </submittedName>
</protein>
<dbReference type="InterPro" id="IPR045621">
    <property type="entry name" value="BPD_transp_1_N"/>
</dbReference>
<keyword evidence="10" id="KW-1185">Reference proteome</keyword>
<keyword evidence="2 7" id="KW-0813">Transport</keyword>
<evidence type="ECO:0000256" key="2">
    <source>
        <dbReference type="ARBA" id="ARBA00022448"/>
    </source>
</evidence>
<gene>
    <name evidence="9" type="ORF">LJ207_02850</name>
</gene>
<dbReference type="PANTHER" id="PTHR43163:SF6">
    <property type="entry name" value="DIPEPTIDE TRANSPORT SYSTEM PERMEASE PROTEIN DPPB-RELATED"/>
    <property type="match status" value="1"/>
</dbReference>
<feature type="domain" description="ABC transmembrane type-1" evidence="8">
    <location>
        <begin position="95"/>
        <end position="300"/>
    </location>
</feature>
<evidence type="ECO:0000256" key="3">
    <source>
        <dbReference type="ARBA" id="ARBA00022475"/>
    </source>
</evidence>
<feature type="transmembrane region" description="Helical" evidence="7">
    <location>
        <begin position="281"/>
        <end position="300"/>
    </location>
</feature>
<name>A0AAW4WWY6_9FIRM</name>
<feature type="transmembrane region" description="Helical" evidence="7">
    <location>
        <begin position="134"/>
        <end position="157"/>
    </location>
</feature>
<dbReference type="Pfam" id="PF00528">
    <property type="entry name" value="BPD_transp_1"/>
    <property type="match status" value="1"/>
</dbReference>
<proteinExistence type="inferred from homology"/>
<dbReference type="CDD" id="cd06261">
    <property type="entry name" value="TM_PBP2"/>
    <property type="match status" value="1"/>
</dbReference>
<dbReference type="Pfam" id="PF19300">
    <property type="entry name" value="BPD_transp_1_N"/>
    <property type="match status" value="1"/>
</dbReference>
<comment type="similarity">
    <text evidence="7">Belongs to the binding-protein-dependent transport system permease family.</text>
</comment>
<evidence type="ECO:0000256" key="7">
    <source>
        <dbReference type="RuleBase" id="RU363032"/>
    </source>
</evidence>
<reference evidence="9 10" key="1">
    <citation type="submission" date="2021-10" db="EMBL/GenBank/DDBJ databases">
        <authorList>
            <person name="Grouzdev D.S."/>
            <person name="Pantiukh K.S."/>
            <person name="Krutkina M.S."/>
        </authorList>
    </citation>
    <scope>NUCLEOTIDE SEQUENCE [LARGE SCALE GENOMIC DNA]</scope>
    <source>
        <strain evidence="9 10">Z-7514</strain>
    </source>
</reference>
<dbReference type="InterPro" id="IPR035906">
    <property type="entry name" value="MetI-like_sf"/>
</dbReference>
<evidence type="ECO:0000313" key="9">
    <source>
        <dbReference type="EMBL" id="MCC3144258.1"/>
    </source>
</evidence>
<sequence>MRNYIIKRILLVIPVIIIVALIAFFITNLMPGDPVRVILGNFATEEQVIRLEQELGLDQPLIIRFFSWLSRVVRGDFGNSIYLDAPVSEILLSRIKPTFMIAVSSQLLGLVMGLTLGITAAVNHKKILDQLSIGVSLLGISIPSFWLSLILIYIFAVRLGWLPVSGFSSFSEAGLGALRYLILPSVTLAFMQAGLIARMTRSAMLDTLKQDYIRTARSKGLSAKVIVLKHAFRNSLFPVITVIGHSFAVLLGGTWIIETIFVIPGTGFLAINAIMRRDIPVIQACIIFVAFIYIILNLLVDLSYGLINPKIKYN</sequence>
<dbReference type="InterPro" id="IPR000515">
    <property type="entry name" value="MetI-like"/>
</dbReference>
<keyword evidence="3" id="KW-1003">Cell membrane</keyword>
<evidence type="ECO:0000259" key="8">
    <source>
        <dbReference type="PROSITE" id="PS50928"/>
    </source>
</evidence>
<dbReference type="PROSITE" id="PS50928">
    <property type="entry name" value="ABC_TM1"/>
    <property type="match status" value="1"/>
</dbReference>
<evidence type="ECO:0000256" key="5">
    <source>
        <dbReference type="ARBA" id="ARBA00022989"/>
    </source>
</evidence>
<comment type="subcellular location">
    <subcellularLocation>
        <location evidence="1 7">Cell membrane</location>
        <topology evidence="1 7">Multi-pass membrane protein</topology>
    </subcellularLocation>
</comment>
<evidence type="ECO:0000313" key="10">
    <source>
        <dbReference type="Proteomes" id="UP001199296"/>
    </source>
</evidence>
<dbReference type="RefSeq" id="WP_229343910.1">
    <property type="nucleotide sequence ID" value="NZ_JAJFAT010000003.1"/>
</dbReference>
<evidence type="ECO:0000256" key="6">
    <source>
        <dbReference type="ARBA" id="ARBA00023136"/>
    </source>
</evidence>
<accession>A0AAW4WWY6</accession>
<dbReference type="SUPFAM" id="SSF161098">
    <property type="entry name" value="MetI-like"/>
    <property type="match status" value="1"/>
</dbReference>